<dbReference type="SMART" id="SM00387">
    <property type="entry name" value="HATPase_c"/>
    <property type="match status" value="1"/>
</dbReference>
<dbReference type="SUPFAM" id="SSF47384">
    <property type="entry name" value="Homodimeric domain of signal transducing histidine kinase"/>
    <property type="match status" value="1"/>
</dbReference>
<name>A0A2S0HZ54_9FLAO</name>
<dbReference type="Pfam" id="PF02518">
    <property type="entry name" value="HATPase_c"/>
    <property type="match status" value="1"/>
</dbReference>
<feature type="domain" description="Histidine kinase" evidence="6">
    <location>
        <begin position="339"/>
        <end position="555"/>
    </location>
</feature>
<dbReference type="KEGG" id="aue:C5O00_09880"/>
<dbReference type="PRINTS" id="PR00344">
    <property type="entry name" value="BCTRLSENSOR"/>
</dbReference>
<accession>A0A2S0HZ54</accession>
<dbReference type="InterPro" id="IPR003661">
    <property type="entry name" value="HisK_dim/P_dom"/>
</dbReference>
<dbReference type="AlphaFoldDB" id="A0A2S0HZ54"/>
<proteinExistence type="predicted"/>
<dbReference type="GO" id="GO:0000155">
    <property type="term" value="F:phosphorelay sensor kinase activity"/>
    <property type="evidence" value="ECO:0007669"/>
    <property type="project" value="InterPro"/>
</dbReference>
<evidence type="ECO:0000256" key="2">
    <source>
        <dbReference type="ARBA" id="ARBA00012438"/>
    </source>
</evidence>
<dbReference type="PANTHER" id="PTHR43547:SF2">
    <property type="entry name" value="HYBRID SIGNAL TRANSDUCTION HISTIDINE KINASE C"/>
    <property type="match status" value="1"/>
</dbReference>
<evidence type="ECO:0000313" key="7">
    <source>
        <dbReference type="EMBL" id="AVI51463.1"/>
    </source>
</evidence>
<feature type="transmembrane region" description="Helical" evidence="5">
    <location>
        <begin position="7"/>
        <end position="24"/>
    </location>
</feature>
<dbReference type="EMBL" id="CP027062">
    <property type="protein sequence ID" value="AVI51463.1"/>
    <property type="molecule type" value="Genomic_DNA"/>
</dbReference>
<dbReference type="OrthoDB" id="9767435at2"/>
<dbReference type="Gene3D" id="3.30.565.10">
    <property type="entry name" value="Histidine kinase-like ATPase, C-terminal domain"/>
    <property type="match status" value="1"/>
</dbReference>
<keyword evidence="8" id="KW-1185">Reference proteome</keyword>
<evidence type="ECO:0000256" key="3">
    <source>
        <dbReference type="ARBA" id="ARBA00022553"/>
    </source>
</evidence>
<feature type="coiled-coil region" evidence="4">
    <location>
        <begin position="291"/>
        <end position="339"/>
    </location>
</feature>
<dbReference type="InterPro" id="IPR005467">
    <property type="entry name" value="His_kinase_dom"/>
</dbReference>
<keyword evidence="5" id="KW-1133">Transmembrane helix</keyword>
<organism evidence="7 8">
    <name type="scientific">Pukyongia salina</name>
    <dbReference type="NCBI Taxonomy" id="2094025"/>
    <lineage>
        <taxon>Bacteria</taxon>
        <taxon>Pseudomonadati</taxon>
        <taxon>Bacteroidota</taxon>
        <taxon>Flavobacteriia</taxon>
        <taxon>Flavobacteriales</taxon>
        <taxon>Flavobacteriaceae</taxon>
        <taxon>Pukyongia</taxon>
    </lineage>
</organism>
<dbReference type="CDD" id="cd00082">
    <property type="entry name" value="HisKA"/>
    <property type="match status" value="1"/>
</dbReference>
<dbReference type="Pfam" id="PF00512">
    <property type="entry name" value="HisKA"/>
    <property type="match status" value="1"/>
</dbReference>
<dbReference type="RefSeq" id="WP_105216703.1">
    <property type="nucleotide sequence ID" value="NZ_CP027062.1"/>
</dbReference>
<gene>
    <name evidence="7" type="ORF">C5O00_09880</name>
</gene>
<reference evidence="7 8" key="1">
    <citation type="submission" date="2018-02" db="EMBL/GenBank/DDBJ databases">
        <title>Genomic analysis of the strain RR4-38 isolated from a seawater recirculating aquaculture system.</title>
        <authorList>
            <person name="Kim Y.-S."/>
            <person name="Jang Y.H."/>
            <person name="Kim K.-H."/>
        </authorList>
    </citation>
    <scope>NUCLEOTIDE SEQUENCE [LARGE SCALE GENOMIC DNA]</scope>
    <source>
        <strain evidence="7 8">RR4-38</strain>
    </source>
</reference>
<dbReference type="InterPro" id="IPR003594">
    <property type="entry name" value="HATPase_dom"/>
</dbReference>
<dbReference type="PROSITE" id="PS50109">
    <property type="entry name" value="HIS_KIN"/>
    <property type="match status" value="1"/>
</dbReference>
<keyword evidence="3" id="KW-0597">Phosphoprotein</keyword>
<dbReference type="EC" id="2.7.13.3" evidence="2"/>
<keyword evidence="4" id="KW-0175">Coiled coil</keyword>
<dbReference type="SMART" id="SM00388">
    <property type="entry name" value="HisKA"/>
    <property type="match status" value="1"/>
</dbReference>
<evidence type="ECO:0000313" key="8">
    <source>
        <dbReference type="Proteomes" id="UP000238442"/>
    </source>
</evidence>
<keyword evidence="5" id="KW-0812">Transmembrane</keyword>
<dbReference type="SUPFAM" id="SSF55874">
    <property type="entry name" value="ATPase domain of HSP90 chaperone/DNA topoisomerase II/histidine kinase"/>
    <property type="match status" value="1"/>
</dbReference>
<evidence type="ECO:0000256" key="4">
    <source>
        <dbReference type="SAM" id="Coils"/>
    </source>
</evidence>
<dbReference type="Gene3D" id="1.10.287.130">
    <property type="match status" value="1"/>
</dbReference>
<evidence type="ECO:0000259" key="6">
    <source>
        <dbReference type="PROSITE" id="PS50109"/>
    </source>
</evidence>
<dbReference type="InterPro" id="IPR004358">
    <property type="entry name" value="Sig_transdc_His_kin-like_C"/>
</dbReference>
<dbReference type="PANTHER" id="PTHR43547">
    <property type="entry name" value="TWO-COMPONENT HISTIDINE KINASE"/>
    <property type="match status" value="1"/>
</dbReference>
<evidence type="ECO:0000256" key="1">
    <source>
        <dbReference type="ARBA" id="ARBA00000085"/>
    </source>
</evidence>
<evidence type="ECO:0000256" key="5">
    <source>
        <dbReference type="SAM" id="Phobius"/>
    </source>
</evidence>
<dbReference type="InterPro" id="IPR036890">
    <property type="entry name" value="HATPase_C_sf"/>
</dbReference>
<keyword evidence="5" id="KW-0472">Membrane</keyword>
<feature type="transmembrane region" description="Helical" evidence="5">
    <location>
        <begin position="272"/>
        <end position="291"/>
    </location>
</feature>
<dbReference type="InterPro" id="IPR036097">
    <property type="entry name" value="HisK_dim/P_sf"/>
</dbReference>
<sequence length="561" mass="64539">MSFLKQNVWTFVIFIIGITAIYLIDRNQTDNEVQKKKLKLEQAHQRSVSQFSTAIHEFAALVAGMKVFMNESEELPSAELLHRFVQKQLEAIQSNDSIAVSYLDSTHTFKYSFTRHKMDPNNLVGRKVATIRSADKIQALNHLMETDSLLLFPPMNLVEGWVGIPLNFRVRRDEKTLGYVAPILQFKTLMQGMYTEQTKKDFAFRFRWENEYEFDREQVYNNTKVYNTNKDPEYYKNFNIRDSDFISSEVKLFGSTIEISTAFKETVVERNLVIYVLLIGHLLLTFLFFILNRLRLKSKELNYELEEANELLEYRGQKLSEQNEELKDLNKTKDKLFSIIGHDLKQPLHSITGLLQLLENEQIEDPSLRTIITELKKTTNNTTELLSNLLRWATSQTGDLTYQPSLFDLNSILDNVVEVIKPAARLKSINIHEHIGENVEVYADTNMMSTVFRNLLSNALKFTQPNGNITLSMETNSDYAIVHIQDDGIGMKEEELSRLHKMESQISSLGTSGEIGTGLGLLLCRQFISMNHGKLEVTSKENEGSRFSVFIPLHKTEAESS</sequence>
<comment type="catalytic activity">
    <reaction evidence="1">
        <text>ATP + protein L-histidine = ADP + protein N-phospho-L-histidine.</text>
        <dbReference type="EC" id="2.7.13.3"/>
    </reaction>
</comment>
<dbReference type="Proteomes" id="UP000238442">
    <property type="component" value="Chromosome"/>
</dbReference>
<protein>
    <recommendedName>
        <fullName evidence="2">histidine kinase</fullName>
        <ecNumber evidence="2">2.7.13.3</ecNumber>
    </recommendedName>
</protein>